<reference evidence="2 3" key="1">
    <citation type="submission" date="2017-10" db="EMBL/GenBank/DDBJ databases">
        <title>Effective Description of Clostridium neonatale sp. nov. linked to necrotizing enterocolitis in neonates and a clarification of species assignable to the genus Clostridium (Prazmowski 1880) emend. Lawson and Rainey 2016.</title>
        <authorList>
            <person name="Bernard K."/>
            <person name="Burdz T."/>
            <person name="Wiebe D."/>
            <person name="Balcewich B."/>
            <person name="Alfa M."/>
            <person name="Bernier A.-M."/>
        </authorList>
    </citation>
    <scope>NUCLEOTIDE SEQUENCE [LARGE SCALE GENOMIC DNA]</scope>
    <source>
        <strain evidence="2 3">LCDC99A005</strain>
    </source>
</reference>
<keyword evidence="3" id="KW-1185">Reference proteome</keyword>
<evidence type="ECO:0000313" key="2">
    <source>
        <dbReference type="EMBL" id="PEG30352.1"/>
    </source>
</evidence>
<dbReference type="RefSeq" id="WP_058294524.1">
    <property type="nucleotide sequence ID" value="NZ_CAMRXJ010000033.1"/>
</dbReference>
<protein>
    <submittedName>
        <fullName evidence="2">Uncharacterized protein</fullName>
    </submittedName>
</protein>
<dbReference type="STRING" id="137838.GCA_001458595_01658"/>
<evidence type="ECO:0000256" key="1">
    <source>
        <dbReference type="SAM" id="Phobius"/>
    </source>
</evidence>
<evidence type="ECO:0000313" key="3">
    <source>
        <dbReference type="Proteomes" id="UP000220840"/>
    </source>
</evidence>
<dbReference type="AlphaFoldDB" id="A0A2A7MES3"/>
<comment type="caution">
    <text evidence="2">The sequence shown here is derived from an EMBL/GenBank/DDBJ whole genome shotgun (WGS) entry which is preliminary data.</text>
</comment>
<name>A0A2A7MES3_9CLOT</name>
<dbReference type="OrthoDB" id="1925387at2"/>
<dbReference type="Proteomes" id="UP000220840">
    <property type="component" value="Unassembled WGS sequence"/>
</dbReference>
<organism evidence="2 3">
    <name type="scientific">Clostridium neonatale</name>
    <dbReference type="NCBI Taxonomy" id="137838"/>
    <lineage>
        <taxon>Bacteria</taxon>
        <taxon>Bacillati</taxon>
        <taxon>Bacillota</taxon>
        <taxon>Clostridia</taxon>
        <taxon>Eubacteriales</taxon>
        <taxon>Clostridiaceae</taxon>
        <taxon>Clostridium</taxon>
    </lineage>
</organism>
<proteinExistence type="predicted"/>
<dbReference type="EMBL" id="PDCJ01000001">
    <property type="protein sequence ID" value="PEG30352.1"/>
    <property type="molecule type" value="Genomic_DNA"/>
</dbReference>
<keyword evidence="1" id="KW-0472">Membrane</keyword>
<feature type="transmembrane region" description="Helical" evidence="1">
    <location>
        <begin position="26"/>
        <end position="45"/>
    </location>
</feature>
<sequence length="200" mass="23081">MDRNITLREGLKGKTFLEKIDYLWTYYKIHIIAIVSILFLLFIFISDSLSRKSPYCNIKYIDNNISNQELTVAADKLNDIVLKNNKDYVINFDSQFDMMQISNRQVDIAIVSKEFFEENFKYDMFLNLDTLNGGSDLPLEKYGVIKKLDSSGKEGIYGIEAKDLNILKDINSERDDGILVVISNTDHNENVVNVLKVFLK</sequence>
<gene>
    <name evidence="2" type="ORF">CQ394_01085</name>
</gene>
<keyword evidence="1" id="KW-0812">Transmembrane</keyword>
<accession>A0A2A7MES3</accession>
<keyword evidence="1" id="KW-1133">Transmembrane helix</keyword>